<dbReference type="CDD" id="cd06257">
    <property type="entry name" value="DnaJ"/>
    <property type="match status" value="1"/>
</dbReference>
<feature type="chain" id="PRO_5002725331" evidence="7">
    <location>
        <begin position="27"/>
        <end position="384"/>
    </location>
</feature>
<accession>A8PR44</accession>
<dbReference type="FunFam" id="2.10.230.10:FF:000002">
    <property type="entry name" value="Molecular chaperone DnaJ"/>
    <property type="match status" value="1"/>
</dbReference>
<dbReference type="SMART" id="SM00271">
    <property type="entry name" value="DnaJ"/>
    <property type="match status" value="1"/>
</dbReference>
<proteinExistence type="predicted"/>
<dbReference type="STRING" id="425265.A8PR44"/>
<feature type="domain" description="CR-type" evidence="9">
    <location>
        <begin position="148"/>
        <end position="231"/>
    </location>
</feature>
<evidence type="ECO:0000313" key="11">
    <source>
        <dbReference type="Proteomes" id="UP000008837"/>
    </source>
</evidence>
<dbReference type="InterPro" id="IPR036869">
    <property type="entry name" value="J_dom_sf"/>
</dbReference>
<dbReference type="SUPFAM" id="SSF57938">
    <property type="entry name" value="DnaJ/Hsp40 cysteine-rich domain"/>
    <property type="match status" value="1"/>
</dbReference>
<dbReference type="InterPro" id="IPR036410">
    <property type="entry name" value="HSP_DnaJ_Cys-rich_dom_sf"/>
</dbReference>
<dbReference type="GO" id="GO:0030544">
    <property type="term" value="F:Hsp70 protein binding"/>
    <property type="evidence" value="ECO:0007669"/>
    <property type="project" value="InterPro"/>
</dbReference>
<dbReference type="InterPro" id="IPR001623">
    <property type="entry name" value="DnaJ_domain"/>
</dbReference>
<dbReference type="InterPro" id="IPR008971">
    <property type="entry name" value="HSP40/DnaJ_pept-bd"/>
</dbReference>
<dbReference type="CDD" id="cd10747">
    <property type="entry name" value="DnaJ_C"/>
    <property type="match status" value="1"/>
</dbReference>
<organism evidence="10 11">
    <name type="scientific">Malassezia globosa (strain ATCC MYA-4612 / CBS 7966)</name>
    <name type="common">Dandruff-associated fungus</name>
    <dbReference type="NCBI Taxonomy" id="425265"/>
    <lineage>
        <taxon>Eukaryota</taxon>
        <taxon>Fungi</taxon>
        <taxon>Dikarya</taxon>
        <taxon>Basidiomycota</taxon>
        <taxon>Ustilaginomycotina</taxon>
        <taxon>Malasseziomycetes</taxon>
        <taxon>Malasseziales</taxon>
        <taxon>Malasseziaceae</taxon>
        <taxon>Malassezia</taxon>
    </lineage>
</organism>
<dbReference type="GO" id="GO:0006457">
    <property type="term" value="P:protein folding"/>
    <property type="evidence" value="ECO:0007669"/>
    <property type="project" value="InterPro"/>
</dbReference>
<protein>
    <submittedName>
        <fullName evidence="10">Uncharacterized protein</fullName>
    </submittedName>
</protein>
<dbReference type="Pfam" id="PF01556">
    <property type="entry name" value="DnaJ_C"/>
    <property type="match status" value="1"/>
</dbReference>
<keyword evidence="2" id="KW-0677">Repeat</keyword>
<dbReference type="PRINTS" id="PR00625">
    <property type="entry name" value="JDOMAIN"/>
</dbReference>
<dbReference type="Pfam" id="PF00226">
    <property type="entry name" value="DnaJ"/>
    <property type="match status" value="1"/>
</dbReference>
<dbReference type="InParanoid" id="A8PR44"/>
<evidence type="ECO:0000256" key="2">
    <source>
        <dbReference type="ARBA" id="ARBA00022737"/>
    </source>
</evidence>
<feature type="signal peptide" evidence="7">
    <location>
        <begin position="1"/>
        <end position="26"/>
    </location>
</feature>
<dbReference type="InterPro" id="IPR044713">
    <property type="entry name" value="DNJA1/2-like"/>
</dbReference>
<evidence type="ECO:0000256" key="4">
    <source>
        <dbReference type="ARBA" id="ARBA00022833"/>
    </source>
</evidence>
<keyword evidence="7" id="KW-0732">Signal</keyword>
<keyword evidence="5" id="KW-0143">Chaperone</keyword>
<dbReference type="SUPFAM" id="SSF49493">
    <property type="entry name" value="HSP40/DnaJ peptide-binding domain"/>
    <property type="match status" value="2"/>
</dbReference>
<dbReference type="EMBL" id="AAYY01000001">
    <property type="protein sequence ID" value="EDP45611.1"/>
    <property type="molecule type" value="Genomic_DNA"/>
</dbReference>
<dbReference type="KEGG" id="mgl:MGL_0600"/>
<dbReference type="FunFam" id="2.60.260.20:FF:000013">
    <property type="entry name" value="DnaJ subfamily B member 11"/>
    <property type="match status" value="1"/>
</dbReference>
<dbReference type="CDD" id="cd10719">
    <property type="entry name" value="DnaJ_zf"/>
    <property type="match status" value="1"/>
</dbReference>
<dbReference type="OrthoDB" id="550424at2759"/>
<dbReference type="PROSITE" id="PS00636">
    <property type="entry name" value="DNAJ_1"/>
    <property type="match status" value="1"/>
</dbReference>
<evidence type="ECO:0000259" key="9">
    <source>
        <dbReference type="PROSITE" id="PS51188"/>
    </source>
</evidence>
<dbReference type="Gene3D" id="2.10.230.10">
    <property type="entry name" value="Heat shock protein DnaJ, cysteine-rich domain"/>
    <property type="match status" value="1"/>
</dbReference>
<evidence type="ECO:0000256" key="6">
    <source>
        <dbReference type="PROSITE-ProRule" id="PRU00546"/>
    </source>
</evidence>
<dbReference type="Gene3D" id="2.60.260.20">
    <property type="entry name" value="Urease metallochaperone UreE, N-terminal domain"/>
    <property type="match status" value="2"/>
</dbReference>
<dbReference type="VEuPathDB" id="FungiDB:MGL_0600"/>
<dbReference type="FunCoup" id="A8PR44">
    <property type="interactions" value="185"/>
</dbReference>
<dbReference type="PROSITE" id="PS50076">
    <property type="entry name" value="DNAJ_2"/>
    <property type="match status" value="1"/>
</dbReference>
<dbReference type="InterPro" id="IPR002939">
    <property type="entry name" value="DnaJ_C"/>
</dbReference>
<keyword evidence="11" id="KW-1185">Reference proteome</keyword>
<dbReference type="Gene3D" id="1.10.287.110">
    <property type="entry name" value="DnaJ domain"/>
    <property type="match status" value="1"/>
</dbReference>
<dbReference type="PANTHER" id="PTHR43888">
    <property type="entry name" value="DNAJ-LIKE-2, ISOFORM A-RELATED"/>
    <property type="match status" value="1"/>
</dbReference>
<feature type="zinc finger region" description="CR-type" evidence="6">
    <location>
        <begin position="148"/>
        <end position="231"/>
    </location>
</feature>
<dbReference type="InterPro" id="IPR001305">
    <property type="entry name" value="HSP_DnaJ_Cys-rich_dom"/>
</dbReference>
<sequence length="384" mass="42977">MLYWPAKYLTIWLLVCIVCLLPLVAAAKDFYRVLGVKPHASEREIKSAYRKKARHMHPDKHPDKAEAFMEVSEAYQVLSDPELRRVYDSHGADAALQHQSRKENGHGDPFDLFRQFFGGGPSRSNDQTPKGASKIYQAEISLSDLYLGRSFTLVHERHVVCPSCFGSGAHSTADIRTCTQCRGSGVQILRQEIMPGFVTSMQSTCPHCQGQGRMIARTCSRCHGQKVLPDTTDIEVEVDAGAREGAEYIFEGMADQDPDMDAGDVIVKVHTTTSPGDFRRMGHNLYYIYTISLHDALLGFDHTLSHYDGHPIHIKRASVTQPGQVIRIPSEGLPIPYDEKDLAHGKEHGDLFVEFQVILPQVHDHKTRKSLASLLEQPIAHKDL</sequence>
<comment type="caution">
    <text evidence="10">The sequence shown here is derived from an EMBL/GenBank/DDBJ whole genome shotgun (WGS) entry which is preliminary data.</text>
</comment>
<name>A8PR44_MALGO</name>
<dbReference type="GeneID" id="5857131"/>
<dbReference type="AlphaFoldDB" id="A8PR44"/>
<dbReference type="SUPFAM" id="SSF46565">
    <property type="entry name" value="Chaperone J-domain"/>
    <property type="match status" value="1"/>
</dbReference>
<dbReference type="Proteomes" id="UP000008837">
    <property type="component" value="Unassembled WGS sequence"/>
</dbReference>
<evidence type="ECO:0000256" key="5">
    <source>
        <dbReference type="ARBA" id="ARBA00023186"/>
    </source>
</evidence>
<reference evidence="10 11" key="1">
    <citation type="journal article" date="2007" name="Proc. Natl. Acad. Sci. U.S.A.">
        <title>Dandruff-associated Malassezia genomes reveal convergent and divergent virulence traits shared with plant and human fungal pathogens.</title>
        <authorList>
            <person name="Xu J."/>
            <person name="Saunders C.W."/>
            <person name="Hu P."/>
            <person name="Grant R.A."/>
            <person name="Boekhout T."/>
            <person name="Kuramae E.E."/>
            <person name="Kronstad J.W."/>
            <person name="Deangelis Y.M."/>
            <person name="Reeder N.L."/>
            <person name="Johnstone K.R."/>
            <person name="Leland M."/>
            <person name="Fieno A.M."/>
            <person name="Begley W.M."/>
            <person name="Sun Y."/>
            <person name="Lacey M.P."/>
            <person name="Chaudhary T."/>
            <person name="Keough T."/>
            <person name="Chu L."/>
            <person name="Sears R."/>
            <person name="Yuan B."/>
            <person name="Dawson T.L.Jr."/>
        </authorList>
    </citation>
    <scope>NUCLEOTIDE SEQUENCE [LARGE SCALE GENOMIC DNA]</scope>
    <source>
        <strain evidence="11">ATCC MYA-4612 / CBS 7966</strain>
    </source>
</reference>
<evidence type="ECO:0000259" key="8">
    <source>
        <dbReference type="PROSITE" id="PS50076"/>
    </source>
</evidence>
<dbReference type="OMA" id="WMDMDIS"/>
<dbReference type="Pfam" id="PF00684">
    <property type="entry name" value="DnaJ_CXXCXGXG"/>
    <property type="match status" value="1"/>
</dbReference>
<dbReference type="RefSeq" id="XP_001732825.1">
    <property type="nucleotide sequence ID" value="XM_001732773.1"/>
</dbReference>
<evidence type="ECO:0000256" key="1">
    <source>
        <dbReference type="ARBA" id="ARBA00022723"/>
    </source>
</evidence>
<dbReference type="GO" id="GO:0051082">
    <property type="term" value="F:unfolded protein binding"/>
    <property type="evidence" value="ECO:0007669"/>
    <property type="project" value="InterPro"/>
</dbReference>
<keyword evidence="1 6" id="KW-0479">Metal-binding</keyword>
<evidence type="ECO:0000313" key="10">
    <source>
        <dbReference type="EMBL" id="EDP45611.1"/>
    </source>
</evidence>
<dbReference type="GO" id="GO:0008270">
    <property type="term" value="F:zinc ion binding"/>
    <property type="evidence" value="ECO:0007669"/>
    <property type="project" value="UniProtKB-KW"/>
</dbReference>
<keyword evidence="4 6" id="KW-0862">Zinc</keyword>
<keyword evidence="3 6" id="KW-0863">Zinc-finger</keyword>
<evidence type="ECO:0000256" key="3">
    <source>
        <dbReference type="ARBA" id="ARBA00022771"/>
    </source>
</evidence>
<gene>
    <name evidence="10" type="ORF">MGL_0600</name>
</gene>
<feature type="domain" description="J" evidence="8">
    <location>
        <begin position="29"/>
        <end position="91"/>
    </location>
</feature>
<dbReference type="PROSITE" id="PS51188">
    <property type="entry name" value="ZF_CR"/>
    <property type="match status" value="1"/>
</dbReference>
<dbReference type="InterPro" id="IPR018253">
    <property type="entry name" value="DnaJ_domain_CS"/>
</dbReference>
<evidence type="ECO:0000256" key="7">
    <source>
        <dbReference type="SAM" id="SignalP"/>
    </source>
</evidence>